<dbReference type="EMBL" id="BKCJ010254727">
    <property type="protein sequence ID" value="GEZ22892.1"/>
    <property type="molecule type" value="Genomic_DNA"/>
</dbReference>
<organism evidence="2">
    <name type="scientific">Tanacetum cinerariifolium</name>
    <name type="common">Dalmatian daisy</name>
    <name type="synonym">Chrysanthemum cinerariifolium</name>
    <dbReference type="NCBI Taxonomy" id="118510"/>
    <lineage>
        <taxon>Eukaryota</taxon>
        <taxon>Viridiplantae</taxon>
        <taxon>Streptophyta</taxon>
        <taxon>Embryophyta</taxon>
        <taxon>Tracheophyta</taxon>
        <taxon>Spermatophyta</taxon>
        <taxon>Magnoliopsida</taxon>
        <taxon>eudicotyledons</taxon>
        <taxon>Gunneridae</taxon>
        <taxon>Pentapetalae</taxon>
        <taxon>asterids</taxon>
        <taxon>campanulids</taxon>
        <taxon>Asterales</taxon>
        <taxon>Asteraceae</taxon>
        <taxon>Asteroideae</taxon>
        <taxon>Anthemideae</taxon>
        <taxon>Anthemidinae</taxon>
        <taxon>Tanacetum</taxon>
    </lineage>
</organism>
<protein>
    <submittedName>
        <fullName evidence="2">Uncharacterized protein</fullName>
    </submittedName>
</protein>
<comment type="caution">
    <text evidence="2">The sequence shown here is derived from an EMBL/GenBank/DDBJ whole genome shotgun (WGS) entry which is preliminary data.</text>
</comment>
<dbReference type="InterPro" id="IPR006912">
    <property type="entry name" value="Harbinger_derived_prot"/>
</dbReference>
<name>A0A699I5D9_TANCI</name>
<dbReference type="Pfam" id="PF04827">
    <property type="entry name" value="Plant_tran"/>
    <property type="match status" value="1"/>
</dbReference>
<accession>A0A699I5D9</accession>
<feature type="region of interest" description="Disordered" evidence="1">
    <location>
        <begin position="174"/>
        <end position="195"/>
    </location>
</feature>
<feature type="region of interest" description="Disordered" evidence="1">
    <location>
        <begin position="75"/>
        <end position="136"/>
    </location>
</feature>
<feature type="compositionally biased region" description="Basic and acidic residues" evidence="1">
    <location>
        <begin position="91"/>
        <end position="103"/>
    </location>
</feature>
<gene>
    <name evidence="2" type="ORF">Tci_494865</name>
</gene>
<feature type="compositionally biased region" description="Polar residues" evidence="1">
    <location>
        <begin position="104"/>
        <end position="115"/>
    </location>
</feature>
<dbReference type="AlphaFoldDB" id="A0A699I5D9"/>
<dbReference type="PANTHER" id="PTHR47150:SF6">
    <property type="entry name" value="OS01G0872900 PROTEIN"/>
    <property type="match status" value="1"/>
</dbReference>
<sequence length="491" mass="56600">MLEKICQTYEQTRAEHPKDIGHRNENQMKGCFKRLSENESKWVAAYKEAYSRKTSGMSLKDVELDAHKIYEGVVANEEPNEESGGSMKISRTSEKGEYVDHSNQETPNSSGSTIQRPIGRDAAKKKGKGKTSQSFSFPNNEFVEELRAMRITRESEIEVMNKRLEVDKKREEMEIKREERSLNGKKESSKKERKTKKVYLSHLNALLAKDHVSPEEEDMKRNLARRVYRDRECEQGEARLMADDFVDNPTFDEVIFRRRFRMRKHLFLRIIDVVTANDRYFQQRPDATGRQSLSSLQKCTGAMRVLAYEMSFDAVDEYTRMSGVVTRKSLMSFIQGVISCFGDEYLRRPNENDLTRLLYLGEQRGLPGSCNDINVLHRSAFFSDVLEGRAPKMSYVVNGNKKNMAYYLTDGIYPSWAAFVKSINSPQIRKYRFGKTKIVSGPWVVIANQVSPLPELMVEPTSGKSMSFVRTHEYLALEIFKGEGHESVVNW</sequence>
<evidence type="ECO:0000313" key="2">
    <source>
        <dbReference type="EMBL" id="GEZ22892.1"/>
    </source>
</evidence>
<evidence type="ECO:0000256" key="1">
    <source>
        <dbReference type="SAM" id="MobiDB-lite"/>
    </source>
</evidence>
<reference evidence="2" key="1">
    <citation type="journal article" date="2019" name="Sci. Rep.">
        <title>Draft genome of Tanacetum cinerariifolium, the natural source of mosquito coil.</title>
        <authorList>
            <person name="Yamashiro T."/>
            <person name="Shiraishi A."/>
            <person name="Satake H."/>
            <person name="Nakayama K."/>
        </authorList>
    </citation>
    <scope>NUCLEOTIDE SEQUENCE</scope>
</reference>
<feature type="compositionally biased region" description="Basic and acidic residues" evidence="1">
    <location>
        <begin position="174"/>
        <end position="190"/>
    </location>
</feature>
<dbReference type="PANTHER" id="PTHR47150">
    <property type="entry name" value="OS12G0169200 PROTEIN"/>
    <property type="match status" value="1"/>
</dbReference>
<proteinExistence type="predicted"/>